<evidence type="ECO:0000313" key="2">
    <source>
        <dbReference type="Proteomes" id="UP000002875"/>
    </source>
</evidence>
<keyword evidence="2" id="KW-1185">Reference proteome</keyword>
<dbReference type="Proteomes" id="UP000002875">
    <property type="component" value="Chromosome"/>
</dbReference>
<protein>
    <submittedName>
        <fullName evidence="1">Fibronectin type III domain protein</fullName>
    </submittedName>
</protein>
<gene>
    <name evidence="1" type="ordered locus">Emtol_4066</name>
</gene>
<evidence type="ECO:0000313" key="1">
    <source>
        <dbReference type="EMBL" id="AFK05191.1"/>
    </source>
</evidence>
<dbReference type="InterPro" id="IPR055015">
    <property type="entry name" value="GCX_COOH"/>
</dbReference>
<name>A0ABM5N6W2_EMTOG</name>
<accession>A0ABM5N6W2</accession>
<dbReference type="InterPro" id="IPR036116">
    <property type="entry name" value="FN3_sf"/>
</dbReference>
<proteinExistence type="predicted"/>
<organism evidence="1 2">
    <name type="scientific">Emticicia oligotrophica (strain DSM 17448 / CIP 109782 / MTCC 6937 / GPTSA100-15)</name>
    <dbReference type="NCBI Taxonomy" id="929562"/>
    <lineage>
        <taxon>Bacteria</taxon>
        <taxon>Pseudomonadati</taxon>
        <taxon>Bacteroidota</taxon>
        <taxon>Cytophagia</taxon>
        <taxon>Cytophagales</taxon>
        <taxon>Leadbetterellaceae</taxon>
        <taxon>Emticicia</taxon>
    </lineage>
</organism>
<dbReference type="EMBL" id="CP002961">
    <property type="protein sequence ID" value="AFK05191.1"/>
    <property type="molecule type" value="Genomic_DNA"/>
</dbReference>
<dbReference type="SUPFAM" id="SSF49265">
    <property type="entry name" value="Fibronectin type III"/>
    <property type="match status" value="1"/>
</dbReference>
<sequence length="877" mass="99170">MIFSFFSSMAQHPDDVVSVPKVNLPTYVDTYQSDFVLKWDTLNQESFVHFQVYLKDSTSNIIIHNYQNLGYVGRVNFRNLIDNHLYVYKIRAFNSLRVGDTKETNLQFINKKSIGNRTLSVPIFNVNRFCKNDNVNFNFTTTGDWFPNFNYILEMSDVNGSFDNPFEIIQLISAGSYNFSLKNSAISKSGFYKFRIRASYPNTLYLSEESEPIYVTALGGVTTSIYPEIYVPSGGPIIICSQKSVNLYTFTNIDDDFTKSYQWFLNDVPIQDATNRHYSASFISTTAKYSVKVSKNECVVESLPQQLFAVNSNSSYVVADRRANCYDTPKVLRSKYVSNSADYQWYKNNVLIPNATDYHYTVTEKGIYEVQVTDVGCEFGRGKFDVQISDSFDAMIYAKDSILCGNGGQRIVIQTETLPNAKFQWKRNGMNITGEKQQYILADQPGVYSLSIENGLCKTTTKSINIVSTNNLVLKLTAPWGTTLCNGWSIYLTIENFLDYTYCKWYRNGVLIPNASNQKLWLSEAGNYQAKIDIGYCVAESNIIVVTSSPNKINAKIKVVDDSPFICNNYPIIIFFADGYTDQTIFNWYKNNNLIATNSPSLTTNEVGTYKLIVQLGQCIGESNDIELKIDTSRIIPVVVDNSLFPIEGKIEVCPKNSIRLELRSGITNMGLERNLQWFKDGEIIPNENRFVLWAEQPGKYQLKVTDLNGGCKSQSKVFEIEHINPPKGILQSDTTLINLGQQVHLNYEILGVGKTYYKIANYLDSVSHSVNLSKSIFPLETKNYKIEYVTNWCSSGETFGNHYAKVIMCQDKHIITEKLKDNNILNFQAKSEINAVNTIFSGSKINYRAGNAISLLPGFDSNKGSIFKAEIGGCDN</sequence>
<dbReference type="NCBIfam" id="NF045639">
    <property type="entry name" value="GCX_COOH"/>
    <property type="match status" value="1"/>
</dbReference>
<reference evidence="1 2" key="1">
    <citation type="submission" date="2011-07" db="EMBL/GenBank/DDBJ databases">
        <title>The complete genome of chromosome of Emticicia oligotrophica DSM 17448.</title>
        <authorList>
            <consortium name="US DOE Joint Genome Institute (JGI-PGF)"/>
            <person name="Lucas S."/>
            <person name="Han J."/>
            <person name="Lapidus A."/>
            <person name="Bruce D."/>
            <person name="Goodwin L."/>
            <person name="Pitluck S."/>
            <person name="Peters L."/>
            <person name="Kyrpides N."/>
            <person name="Mavromatis K."/>
            <person name="Ivanova N."/>
            <person name="Ovchinnikova G."/>
            <person name="Teshima H."/>
            <person name="Detter J.C."/>
            <person name="Tapia R."/>
            <person name="Han C."/>
            <person name="Land M."/>
            <person name="Hauser L."/>
            <person name="Markowitz V."/>
            <person name="Cheng J.-F."/>
            <person name="Hugenholtz P."/>
            <person name="Woyke T."/>
            <person name="Wu D."/>
            <person name="Tindall B."/>
            <person name="Pomrenke H."/>
            <person name="Brambilla E."/>
            <person name="Klenk H.-P."/>
            <person name="Eisen J.A."/>
        </authorList>
    </citation>
    <scope>NUCLEOTIDE SEQUENCE [LARGE SCALE GENOMIC DNA]</scope>
    <source>
        <strain evidence="1 2">DSM 17448</strain>
    </source>
</reference>